<keyword evidence="2" id="KW-0614">Plasmid</keyword>
<proteinExistence type="predicted"/>
<name>A0A1W6KFF2_9GAMM</name>
<dbReference type="EMBL" id="CP020932">
    <property type="protein sequence ID" value="ARM86140.1"/>
    <property type="molecule type" value="Genomic_DNA"/>
</dbReference>
<dbReference type="Proteomes" id="UP000193100">
    <property type="component" value="Plasmid pSMR5"/>
</dbReference>
<geneLocation type="plasmid" evidence="3">
    <name>psmr5</name>
</geneLocation>
<feature type="region of interest" description="Disordered" evidence="1">
    <location>
        <begin position="173"/>
        <end position="201"/>
    </location>
</feature>
<evidence type="ECO:0000313" key="3">
    <source>
        <dbReference type="Proteomes" id="UP000193100"/>
    </source>
</evidence>
<organism evidence="2 3">
    <name type="scientific">Marinobacter salarius</name>
    <dbReference type="NCBI Taxonomy" id="1420917"/>
    <lineage>
        <taxon>Bacteria</taxon>
        <taxon>Pseudomonadati</taxon>
        <taxon>Pseudomonadota</taxon>
        <taxon>Gammaproteobacteria</taxon>
        <taxon>Pseudomonadales</taxon>
        <taxon>Marinobacteraceae</taxon>
        <taxon>Marinobacter</taxon>
    </lineage>
</organism>
<accession>A0A1W6KFF2</accession>
<reference evidence="2 3" key="1">
    <citation type="submission" date="2017-04" db="EMBL/GenBank/DDBJ databases">
        <title>Genome Sequence of Marinobacter salarius strain SMR5 Isolated from a culture of the Diatom Skeletonema marinoi.</title>
        <authorList>
            <person name="Topel M."/>
            <person name="Pinder M.I.M."/>
            <person name="Johansson O.N."/>
            <person name="Kourtchenko O."/>
            <person name="Godhe A."/>
            <person name="Clarke A.K."/>
        </authorList>
    </citation>
    <scope>NUCLEOTIDE SEQUENCE [LARGE SCALE GENOMIC DNA]</scope>
    <source>
        <strain evidence="2 3">SMR5</strain>
        <plasmid evidence="3">Plasmid psmr5</plasmid>
    </source>
</reference>
<dbReference type="AlphaFoldDB" id="A0A1W6KFF2"/>
<gene>
    <name evidence="2" type="ORF">MARSALSMR5_04120</name>
</gene>
<sequence length="201" mass="22327">MTTPARLLDLKVLYVPHPCPILASEDWALVILGRLLDEGEAMDQSRWTFLFIGSVEDLHQQFTAYAARQFDQRLWLTAQGRSCAAGEFLRTLNHAIDRRTPLGAQTLLRCGIRTLSWNHQEVEAGSIDLEALSECEGILGGIRYGVTITTDADALLMIDTALRIKRESKQLSKSRSRCGLPMIEKSQPGLTSNRSPENACG</sequence>
<evidence type="ECO:0000313" key="2">
    <source>
        <dbReference type="EMBL" id="ARM86140.1"/>
    </source>
</evidence>
<dbReference type="GeneID" id="77258026"/>
<dbReference type="RefSeq" id="WP_157665653.1">
    <property type="nucleotide sequence ID" value="NZ_CP020932.1"/>
</dbReference>
<feature type="compositionally biased region" description="Polar residues" evidence="1">
    <location>
        <begin position="188"/>
        <end position="201"/>
    </location>
</feature>
<evidence type="ECO:0000256" key="1">
    <source>
        <dbReference type="SAM" id="MobiDB-lite"/>
    </source>
</evidence>
<protein>
    <submittedName>
        <fullName evidence="2">Uncharacterized protein</fullName>
    </submittedName>
</protein>